<dbReference type="SMART" id="SM00388">
    <property type="entry name" value="HisKA"/>
    <property type="match status" value="1"/>
</dbReference>
<gene>
    <name evidence="16" type="ORF">Cflav_PD0107</name>
</gene>
<dbReference type="CDD" id="cd00082">
    <property type="entry name" value="HisKA"/>
    <property type="match status" value="1"/>
</dbReference>
<dbReference type="Pfam" id="PF02518">
    <property type="entry name" value="HATPase_c"/>
    <property type="match status" value="1"/>
</dbReference>
<dbReference type="GO" id="GO:0000155">
    <property type="term" value="F:phosphorelay sensor kinase activity"/>
    <property type="evidence" value="ECO:0007669"/>
    <property type="project" value="InterPro"/>
</dbReference>
<dbReference type="InterPro" id="IPR003661">
    <property type="entry name" value="HisK_dim/P_dom"/>
</dbReference>
<dbReference type="GO" id="GO:0007234">
    <property type="term" value="P:osmosensory signaling via phosphorelay pathway"/>
    <property type="evidence" value="ECO:0007669"/>
    <property type="project" value="TreeGrafter"/>
</dbReference>
<keyword evidence="13" id="KW-0175">Coiled coil</keyword>
<dbReference type="InterPro" id="IPR050351">
    <property type="entry name" value="BphY/WalK/GraS-like"/>
</dbReference>
<dbReference type="InterPro" id="IPR025201">
    <property type="entry name" value="KdpD_TM"/>
</dbReference>
<keyword evidence="9" id="KW-0067">ATP-binding</keyword>
<keyword evidence="10 14" id="KW-1133">Transmembrane helix</keyword>
<keyword evidence="12 14" id="KW-0472">Membrane</keyword>
<evidence type="ECO:0000259" key="15">
    <source>
        <dbReference type="PROSITE" id="PS50109"/>
    </source>
</evidence>
<reference evidence="16 17" key="1">
    <citation type="journal article" date="2011" name="J. Bacteriol.">
        <title>Genome sequence of 'Pedosphaera parvula' Ellin514, an aerobic Verrucomicrobial isolate from pasture soil.</title>
        <authorList>
            <person name="Kant R."/>
            <person name="van Passel M.W."/>
            <person name="Sangwan P."/>
            <person name="Palva A."/>
            <person name="Lucas S."/>
            <person name="Copeland A."/>
            <person name="Lapidus A."/>
            <person name="Glavina Del Rio T."/>
            <person name="Dalin E."/>
            <person name="Tice H."/>
            <person name="Bruce D."/>
            <person name="Goodwin L."/>
            <person name="Pitluck S."/>
            <person name="Chertkov O."/>
            <person name="Larimer F.W."/>
            <person name="Land M.L."/>
            <person name="Hauser L."/>
            <person name="Brettin T.S."/>
            <person name="Detter J.C."/>
            <person name="Han S."/>
            <person name="de Vos W.M."/>
            <person name="Janssen P.H."/>
            <person name="Smidt H."/>
        </authorList>
    </citation>
    <scope>NUCLEOTIDE SEQUENCE [LARGE SCALE GENOMIC DNA]</scope>
    <source>
        <strain evidence="16 17">Ellin514</strain>
    </source>
</reference>
<sequence>MTVLRAKFLHSLHWLQSSVAANNSLAGSTSSVARRYSVSIAILVLATAIRWALDSALGNTQAYTFYFAAIALTSWYSGFWPSILAICLSYLAAHWFFVFPRHQFVFHEYSLDDYISLGGFLFSGLAIAFTSRALHNARNRSEAERQLLAREIIGRERAQQELQHAQEQLREHALTLEKRVEERTASLRESIQSLEGVCYHIAHDLRAPLRAIQGFTTILLSDYASNLDQTGKDFARRAANSAHRMDNLIFSLLEYGQLGHMQIPFSNVPLEPLVNATLDHLADEIRSSKAEIRIEQPLPSVWGNPELILQVLENLFSNALKFIPAGTIPKIHIYFEQTGKLVKLCIKDNGIGIKSEYQKRIFQIFEQLNKTDAASGTGIGLALVAKAVQRMHGRVGIQSQPRQGSVFWIELPGAISQN</sequence>
<dbReference type="PRINTS" id="PR00344">
    <property type="entry name" value="BCTRLSENSOR"/>
</dbReference>
<evidence type="ECO:0000256" key="11">
    <source>
        <dbReference type="ARBA" id="ARBA00023012"/>
    </source>
</evidence>
<evidence type="ECO:0000256" key="7">
    <source>
        <dbReference type="ARBA" id="ARBA00022741"/>
    </source>
</evidence>
<dbReference type="InterPro" id="IPR005467">
    <property type="entry name" value="His_kinase_dom"/>
</dbReference>
<name>B9XSW3_PEDPL</name>
<keyword evidence="17" id="KW-1185">Reference proteome</keyword>
<dbReference type="EMBL" id="ABOX02000088">
    <property type="protein sequence ID" value="EEF57072.1"/>
    <property type="molecule type" value="Genomic_DNA"/>
</dbReference>
<comment type="catalytic activity">
    <reaction evidence="1">
        <text>ATP + protein L-histidine = ADP + protein N-phospho-L-histidine.</text>
        <dbReference type="EC" id="2.7.13.3"/>
    </reaction>
</comment>
<dbReference type="GO" id="GO:0016020">
    <property type="term" value="C:membrane"/>
    <property type="evidence" value="ECO:0007669"/>
    <property type="project" value="UniProtKB-SubCell"/>
</dbReference>
<feature type="transmembrane region" description="Helical" evidence="14">
    <location>
        <begin position="36"/>
        <end position="53"/>
    </location>
</feature>
<feature type="domain" description="Histidine kinase" evidence="15">
    <location>
        <begin position="200"/>
        <end position="415"/>
    </location>
</feature>
<keyword evidence="5" id="KW-0808">Transferase</keyword>
<dbReference type="GO" id="GO:0005524">
    <property type="term" value="F:ATP binding"/>
    <property type="evidence" value="ECO:0007669"/>
    <property type="project" value="UniProtKB-KW"/>
</dbReference>
<dbReference type="EC" id="2.7.13.3" evidence="3"/>
<dbReference type="PROSITE" id="PS50109">
    <property type="entry name" value="HIS_KIN"/>
    <property type="match status" value="1"/>
</dbReference>
<dbReference type="GO" id="GO:0000156">
    <property type="term" value="F:phosphorelay response regulator activity"/>
    <property type="evidence" value="ECO:0007669"/>
    <property type="project" value="TreeGrafter"/>
</dbReference>
<dbReference type="STRING" id="320771.Cflav_PD0107"/>
<dbReference type="PANTHER" id="PTHR42878:SF15">
    <property type="entry name" value="BACTERIOPHYTOCHROME"/>
    <property type="match status" value="1"/>
</dbReference>
<dbReference type="Gene3D" id="3.30.565.10">
    <property type="entry name" value="Histidine kinase-like ATPase, C-terminal domain"/>
    <property type="match status" value="1"/>
</dbReference>
<dbReference type="SUPFAM" id="SSF47384">
    <property type="entry name" value="Homodimeric domain of signal transducing histidine kinase"/>
    <property type="match status" value="1"/>
</dbReference>
<dbReference type="Gene3D" id="1.10.287.130">
    <property type="match status" value="1"/>
</dbReference>
<dbReference type="InterPro" id="IPR036097">
    <property type="entry name" value="HisK_dim/P_sf"/>
</dbReference>
<evidence type="ECO:0000256" key="2">
    <source>
        <dbReference type="ARBA" id="ARBA00004141"/>
    </source>
</evidence>
<dbReference type="OrthoDB" id="176780at2"/>
<evidence type="ECO:0000256" key="12">
    <source>
        <dbReference type="ARBA" id="ARBA00023136"/>
    </source>
</evidence>
<dbReference type="InterPro" id="IPR003594">
    <property type="entry name" value="HATPase_dom"/>
</dbReference>
<dbReference type="SUPFAM" id="SSF55874">
    <property type="entry name" value="ATPase domain of HSP90 chaperone/DNA topoisomerase II/histidine kinase"/>
    <property type="match status" value="1"/>
</dbReference>
<keyword evidence="7" id="KW-0547">Nucleotide-binding</keyword>
<dbReference type="Pfam" id="PF13493">
    <property type="entry name" value="DUF4118"/>
    <property type="match status" value="1"/>
</dbReference>
<accession>B9XSW3</accession>
<feature type="coiled-coil region" evidence="13">
    <location>
        <begin position="148"/>
        <end position="175"/>
    </location>
</feature>
<feature type="transmembrane region" description="Helical" evidence="14">
    <location>
        <begin position="65"/>
        <end position="94"/>
    </location>
</feature>
<evidence type="ECO:0000256" key="9">
    <source>
        <dbReference type="ARBA" id="ARBA00022840"/>
    </source>
</evidence>
<keyword evidence="8 16" id="KW-0418">Kinase</keyword>
<evidence type="ECO:0000313" key="17">
    <source>
        <dbReference type="Proteomes" id="UP000003688"/>
    </source>
</evidence>
<feature type="transmembrane region" description="Helical" evidence="14">
    <location>
        <begin position="114"/>
        <end position="135"/>
    </location>
</feature>
<dbReference type="Pfam" id="PF00512">
    <property type="entry name" value="HisKA"/>
    <property type="match status" value="1"/>
</dbReference>
<keyword evidence="6 14" id="KW-0812">Transmembrane</keyword>
<dbReference type="Gene3D" id="1.20.120.620">
    <property type="entry name" value="Backbone structure of the membrane domain of e. Coli histidine kinase receptor kdpd"/>
    <property type="match status" value="1"/>
</dbReference>
<evidence type="ECO:0000256" key="6">
    <source>
        <dbReference type="ARBA" id="ARBA00022692"/>
    </source>
</evidence>
<dbReference type="Proteomes" id="UP000003688">
    <property type="component" value="Unassembled WGS sequence"/>
</dbReference>
<keyword evidence="11" id="KW-0902">Two-component regulatory system</keyword>
<dbReference type="GO" id="GO:0030295">
    <property type="term" value="F:protein kinase activator activity"/>
    <property type="evidence" value="ECO:0007669"/>
    <property type="project" value="TreeGrafter"/>
</dbReference>
<comment type="caution">
    <text evidence="16">The sequence shown here is derived from an EMBL/GenBank/DDBJ whole genome shotgun (WGS) entry which is preliminary data.</text>
</comment>
<evidence type="ECO:0000256" key="5">
    <source>
        <dbReference type="ARBA" id="ARBA00022679"/>
    </source>
</evidence>
<evidence type="ECO:0000256" key="14">
    <source>
        <dbReference type="SAM" id="Phobius"/>
    </source>
</evidence>
<dbReference type="InterPro" id="IPR036890">
    <property type="entry name" value="HATPase_C_sf"/>
</dbReference>
<dbReference type="AlphaFoldDB" id="B9XSW3"/>
<keyword evidence="4" id="KW-0597">Phosphoprotein</keyword>
<dbReference type="SMART" id="SM00387">
    <property type="entry name" value="HATPase_c"/>
    <property type="match status" value="1"/>
</dbReference>
<evidence type="ECO:0000256" key="13">
    <source>
        <dbReference type="SAM" id="Coils"/>
    </source>
</evidence>
<protein>
    <recommendedName>
        <fullName evidence="3">histidine kinase</fullName>
        <ecNumber evidence="3">2.7.13.3</ecNumber>
    </recommendedName>
</protein>
<comment type="subcellular location">
    <subcellularLocation>
        <location evidence="2">Membrane</location>
        <topology evidence="2">Multi-pass membrane protein</topology>
    </subcellularLocation>
</comment>
<organism evidence="16 17">
    <name type="scientific">Pedosphaera parvula (strain Ellin514)</name>
    <dbReference type="NCBI Taxonomy" id="320771"/>
    <lineage>
        <taxon>Bacteria</taxon>
        <taxon>Pseudomonadati</taxon>
        <taxon>Verrucomicrobiota</taxon>
        <taxon>Pedosphaerae</taxon>
        <taxon>Pedosphaerales</taxon>
        <taxon>Pedosphaeraceae</taxon>
        <taxon>Pedosphaera</taxon>
    </lineage>
</organism>
<evidence type="ECO:0000256" key="3">
    <source>
        <dbReference type="ARBA" id="ARBA00012438"/>
    </source>
</evidence>
<evidence type="ECO:0000256" key="10">
    <source>
        <dbReference type="ARBA" id="ARBA00022989"/>
    </source>
</evidence>
<evidence type="ECO:0000313" key="16">
    <source>
        <dbReference type="EMBL" id="EEF57072.1"/>
    </source>
</evidence>
<proteinExistence type="predicted"/>
<dbReference type="InterPro" id="IPR004358">
    <property type="entry name" value="Sig_transdc_His_kin-like_C"/>
</dbReference>
<evidence type="ECO:0000256" key="1">
    <source>
        <dbReference type="ARBA" id="ARBA00000085"/>
    </source>
</evidence>
<evidence type="ECO:0000256" key="8">
    <source>
        <dbReference type="ARBA" id="ARBA00022777"/>
    </source>
</evidence>
<dbReference type="InterPro" id="IPR038318">
    <property type="entry name" value="KdpD_sf"/>
</dbReference>
<dbReference type="PANTHER" id="PTHR42878">
    <property type="entry name" value="TWO-COMPONENT HISTIDINE KINASE"/>
    <property type="match status" value="1"/>
</dbReference>
<evidence type="ECO:0000256" key="4">
    <source>
        <dbReference type="ARBA" id="ARBA00022553"/>
    </source>
</evidence>